<gene>
    <name evidence="8" type="ORF">HK099_007351</name>
</gene>
<dbReference type="Proteomes" id="UP001211065">
    <property type="component" value="Unassembled WGS sequence"/>
</dbReference>
<dbReference type="Gene3D" id="1.25.40.10">
    <property type="entry name" value="Tetratricopeptide repeat domain"/>
    <property type="match status" value="2"/>
</dbReference>
<name>A0AAD5XTQ5_9FUNG</name>
<organism evidence="8 9">
    <name type="scientific">Clydaea vesicula</name>
    <dbReference type="NCBI Taxonomy" id="447962"/>
    <lineage>
        <taxon>Eukaryota</taxon>
        <taxon>Fungi</taxon>
        <taxon>Fungi incertae sedis</taxon>
        <taxon>Chytridiomycota</taxon>
        <taxon>Chytridiomycota incertae sedis</taxon>
        <taxon>Chytridiomycetes</taxon>
        <taxon>Lobulomycetales</taxon>
        <taxon>Lobulomycetaceae</taxon>
        <taxon>Clydaea</taxon>
    </lineage>
</organism>
<keyword evidence="5" id="KW-0677">Repeat</keyword>
<keyword evidence="4" id="KW-0963">Cytoplasm</keyword>
<dbReference type="SUPFAM" id="SSF48452">
    <property type="entry name" value="TPR-like"/>
    <property type="match status" value="1"/>
</dbReference>
<keyword evidence="6" id="KW-0802">TPR repeat</keyword>
<comment type="similarity">
    <text evidence="3">Belongs to the peroxisomal targeting signal receptor family.</text>
</comment>
<evidence type="ECO:0000256" key="4">
    <source>
        <dbReference type="ARBA" id="ARBA00022490"/>
    </source>
</evidence>
<dbReference type="PANTHER" id="PTHR10130">
    <property type="entry name" value="PEROXISOMAL TARGETING SIGNAL 1 RECEPTOR PEX5"/>
    <property type="match status" value="1"/>
</dbReference>
<dbReference type="GO" id="GO:0005052">
    <property type="term" value="F:peroxisome matrix targeting signal-1 binding"/>
    <property type="evidence" value="ECO:0007669"/>
    <property type="project" value="TreeGrafter"/>
</dbReference>
<dbReference type="GO" id="GO:0016560">
    <property type="term" value="P:protein import into peroxisome matrix, docking"/>
    <property type="evidence" value="ECO:0007669"/>
    <property type="project" value="TreeGrafter"/>
</dbReference>
<keyword evidence="9" id="KW-1185">Reference proteome</keyword>
<dbReference type="EMBL" id="JADGJW010000701">
    <property type="protein sequence ID" value="KAJ3213529.1"/>
    <property type="molecule type" value="Genomic_DNA"/>
</dbReference>
<evidence type="ECO:0000256" key="6">
    <source>
        <dbReference type="ARBA" id="ARBA00022803"/>
    </source>
</evidence>
<evidence type="ECO:0000256" key="1">
    <source>
        <dbReference type="ARBA" id="ARBA00004275"/>
    </source>
</evidence>
<dbReference type="InterPro" id="IPR011990">
    <property type="entry name" value="TPR-like_helical_dom_sf"/>
</dbReference>
<accession>A0AAD5XTQ5</accession>
<evidence type="ECO:0000256" key="7">
    <source>
        <dbReference type="ARBA" id="ARBA00023140"/>
    </source>
</evidence>
<dbReference type="InterPro" id="IPR019734">
    <property type="entry name" value="TPR_rpt"/>
</dbReference>
<protein>
    <recommendedName>
        <fullName evidence="10">Peroxisomal targeting signal 1 receptor</fullName>
    </recommendedName>
</protein>
<evidence type="ECO:0000313" key="9">
    <source>
        <dbReference type="Proteomes" id="UP001211065"/>
    </source>
</evidence>
<dbReference type="SMART" id="SM00028">
    <property type="entry name" value="TPR"/>
    <property type="match status" value="3"/>
</dbReference>
<comment type="caution">
    <text evidence="8">The sequence shown here is derived from an EMBL/GenBank/DDBJ whole genome shotgun (WGS) entry which is preliminary data.</text>
</comment>
<dbReference type="GO" id="GO:0005778">
    <property type="term" value="C:peroxisomal membrane"/>
    <property type="evidence" value="ECO:0007669"/>
    <property type="project" value="TreeGrafter"/>
</dbReference>
<reference evidence="8" key="1">
    <citation type="submission" date="2020-05" db="EMBL/GenBank/DDBJ databases">
        <title>Phylogenomic resolution of chytrid fungi.</title>
        <authorList>
            <person name="Stajich J.E."/>
            <person name="Amses K."/>
            <person name="Simmons R."/>
            <person name="Seto K."/>
            <person name="Myers J."/>
            <person name="Bonds A."/>
            <person name="Quandt C.A."/>
            <person name="Barry K."/>
            <person name="Liu P."/>
            <person name="Grigoriev I."/>
            <person name="Longcore J.E."/>
            <person name="James T.Y."/>
        </authorList>
    </citation>
    <scope>NUCLEOTIDE SEQUENCE</scope>
    <source>
        <strain evidence="8">JEL0476</strain>
    </source>
</reference>
<evidence type="ECO:0000256" key="5">
    <source>
        <dbReference type="ARBA" id="ARBA00022737"/>
    </source>
</evidence>
<dbReference type="GO" id="GO:0005829">
    <property type="term" value="C:cytosol"/>
    <property type="evidence" value="ECO:0007669"/>
    <property type="project" value="TreeGrafter"/>
</dbReference>
<dbReference type="AlphaFoldDB" id="A0AAD5XTQ5"/>
<dbReference type="InterPro" id="IPR024111">
    <property type="entry name" value="PEX5/PEX5L"/>
</dbReference>
<proteinExistence type="inferred from homology"/>
<evidence type="ECO:0008006" key="10">
    <source>
        <dbReference type="Google" id="ProtNLM"/>
    </source>
</evidence>
<evidence type="ECO:0000256" key="3">
    <source>
        <dbReference type="ARBA" id="ARBA00005348"/>
    </source>
</evidence>
<dbReference type="PANTHER" id="PTHR10130:SF0">
    <property type="entry name" value="GH08708P"/>
    <property type="match status" value="1"/>
</dbReference>
<sequence length="585" mass="67206">MEASCVGESSVQKLGSLINKDKSLYSDNIRNTQSRISDASRKKILQFDSNANNFINQKQIINSNNTPNFLNQNLINQNSLNEKLIPKNVIHINDEWSHEFMKGKHLLNDNARFDLTSGNKQMMESVFQSHFTTPANSNWNTEFQTFQAHHQNLVVLGDAEMEKAFERAQGHSWEQEFITENSWEKEFEKQQLAEAEDWADEKITNDENFTSEALELPQNLANKWAQNFNGTQVKSGEWEEDFLMEQHASSSSNWATEYHESGPEYDWNSRNDNISWVDEFNGISLNAKDETLTWNEEFQNSVTRKGPSNLYPFTKNNLFLNQSIDSLQQLSTKSHLSESILSLEALVQMEPNNAQCWYQLGMKQQENENDHLAVVSLLNALELNPKLLDAWIALAVSYANENSNEGVLESLTKWIENNDLYKNKGNLKNRQYGREGHEFLTKKFLALARERPLEVDADVQDYLLWNKLGATLANSKNSVRSLDAYFNALSINPEFIRARYNLAISCISLQQYTEAAEHLLGGLQIQEQINGADNIGKINGNEDISSLRSDGCWKLLKLICDVQRPELTEACNQRNLNFFRDHFEF</sequence>
<keyword evidence="7" id="KW-0576">Peroxisome</keyword>
<comment type="subcellular location">
    <subcellularLocation>
        <location evidence="2">Cytoplasm</location>
    </subcellularLocation>
    <subcellularLocation>
        <location evidence="1">Peroxisome</location>
    </subcellularLocation>
</comment>
<evidence type="ECO:0000256" key="2">
    <source>
        <dbReference type="ARBA" id="ARBA00004496"/>
    </source>
</evidence>
<evidence type="ECO:0000313" key="8">
    <source>
        <dbReference type="EMBL" id="KAJ3213529.1"/>
    </source>
</evidence>